<name>A0A0E9TR99_ANGAN</name>
<reference evidence="1" key="1">
    <citation type="submission" date="2014-11" db="EMBL/GenBank/DDBJ databases">
        <authorList>
            <person name="Amaro Gonzalez C."/>
        </authorList>
    </citation>
    <scope>NUCLEOTIDE SEQUENCE</scope>
</reference>
<protein>
    <submittedName>
        <fullName evidence="1">Uncharacterized protein</fullName>
    </submittedName>
</protein>
<organism evidence="1">
    <name type="scientific">Anguilla anguilla</name>
    <name type="common">European freshwater eel</name>
    <name type="synonym">Muraena anguilla</name>
    <dbReference type="NCBI Taxonomy" id="7936"/>
    <lineage>
        <taxon>Eukaryota</taxon>
        <taxon>Metazoa</taxon>
        <taxon>Chordata</taxon>
        <taxon>Craniata</taxon>
        <taxon>Vertebrata</taxon>
        <taxon>Euteleostomi</taxon>
        <taxon>Actinopterygii</taxon>
        <taxon>Neopterygii</taxon>
        <taxon>Teleostei</taxon>
        <taxon>Anguilliformes</taxon>
        <taxon>Anguillidae</taxon>
        <taxon>Anguilla</taxon>
    </lineage>
</organism>
<accession>A0A0E9TR99</accession>
<proteinExistence type="predicted"/>
<evidence type="ECO:0000313" key="1">
    <source>
        <dbReference type="EMBL" id="JAH56106.1"/>
    </source>
</evidence>
<dbReference type="EMBL" id="GBXM01052471">
    <property type="protein sequence ID" value="JAH56106.1"/>
    <property type="molecule type" value="Transcribed_RNA"/>
</dbReference>
<sequence length="11" mass="1343">MGGRDRERETH</sequence>
<reference evidence="1" key="2">
    <citation type="journal article" date="2015" name="Fish Shellfish Immunol.">
        <title>Early steps in the European eel (Anguilla anguilla)-Vibrio vulnificus interaction in the gills: Role of the RtxA13 toxin.</title>
        <authorList>
            <person name="Callol A."/>
            <person name="Pajuelo D."/>
            <person name="Ebbesson L."/>
            <person name="Teles M."/>
            <person name="MacKenzie S."/>
            <person name="Amaro C."/>
        </authorList>
    </citation>
    <scope>NUCLEOTIDE SEQUENCE</scope>
</reference>